<dbReference type="SUPFAM" id="SSF81383">
    <property type="entry name" value="F-box domain"/>
    <property type="match status" value="1"/>
</dbReference>
<dbReference type="OrthoDB" id="2525973at2759"/>
<reference evidence="4" key="1">
    <citation type="submission" date="2016-09" db="EMBL/GenBank/DDBJ databases">
        <authorList>
            <person name="Jeantristanb JTB J.-T."/>
            <person name="Ricardo R."/>
        </authorList>
    </citation>
    <scope>NUCLEOTIDE SEQUENCE [LARGE SCALE GENOMIC DNA]</scope>
</reference>
<dbReference type="InterPro" id="IPR001810">
    <property type="entry name" value="F-box_dom"/>
</dbReference>
<name>A0A238FMS1_9BASI</name>
<dbReference type="EMBL" id="FMSP01000021">
    <property type="protein sequence ID" value="SCV74465.1"/>
    <property type="molecule type" value="Genomic_DNA"/>
</dbReference>
<evidence type="ECO:0000256" key="1">
    <source>
        <dbReference type="SAM" id="MobiDB-lite"/>
    </source>
</evidence>
<protein>
    <submittedName>
        <fullName evidence="3">BQ2448_8104 protein</fullName>
    </submittedName>
</protein>
<dbReference type="Proteomes" id="UP000198372">
    <property type="component" value="Unassembled WGS sequence"/>
</dbReference>
<proteinExistence type="predicted"/>
<sequence>MVNTARELSSVSPSSSSGVAPAEYGSTASKRRKTIHMPTQRQSRKGKLRAFQSMPIDILIEIVGLADPATLVSLAQVSRVFASLLLSERYRFIWIAAMDRAGFPALEAQANRANSRPITYMARIVFDHHCRSVPTWCSRREHFYSLDELLLVNATLRRLQFAAPSRSVLDRECSESVDLYSKYLKDRAPYVLAVARDVAKLISFEAQLKACQKACNKERQNEKKQIRVARIEEIKKRCLELGIDPEHFPSQHPFVKVAVPFSDATWMRSKDLVLQAAEEAKQTRLRNARHEDWRGRLDCLLGIEMGAEALTLPDVEQVLQNPQIKSLWYDPCDFIFDDATFESHKDTFVAVVNRFSAAQRLTFFCIVAEALELIGLGLDQSVLERAGPPPLTAEQDRLVDEVLADPLNQFYCCGELRTYDELVVHWAVADVHDRSGQATSSGRKSVEGQHAAILVSFDVLRCLRNIADTTGIRRPTFAAVNDLGPKFRCYSCRAWKPAGEMWAYMTAHHVKKHCDRWFCENPWEVTVERPAVSPEDIASRKNYAHIDFSPKGFKRRQ</sequence>
<dbReference type="AlphaFoldDB" id="A0A238FMS1"/>
<evidence type="ECO:0000259" key="2">
    <source>
        <dbReference type="PROSITE" id="PS50181"/>
    </source>
</evidence>
<keyword evidence="4" id="KW-1185">Reference proteome</keyword>
<feature type="domain" description="F-box" evidence="2">
    <location>
        <begin position="48"/>
        <end position="97"/>
    </location>
</feature>
<accession>A0A238FMS1</accession>
<organism evidence="3 4">
    <name type="scientific">Microbotryum intermedium</name>
    <dbReference type="NCBI Taxonomy" id="269621"/>
    <lineage>
        <taxon>Eukaryota</taxon>
        <taxon>Fungi</taxon>
        <taxon>Dikarya</taxon>
        <taxon>Basidiomycota</taxon>
        <taxon>Pucciniomycotina</taxon>
        <taxon>Microbotryomycetes</taxon>
        <taxon>Microbotryales</taxon>
        <taxon>Microbotryaceae</taxon>
        <taxon>Microbotryum</taxon>
    </lineage>
</organism>
<dbReference type="STRING" id="269621.A0A238FMS1"/>
<dbReference type="SMART" id="SM00256">
    <property type="entry name" value="FBOX"/>
    <property type="match status" value="1"/>
</dbReference>
<feature type="region of interest" description="Disordered" evidence="1">
    <location>
        <begin position="1"/>
        <end position="46"/>
    </location>
</feature>
<evidence type="ECO:0000313" key="4">
    <source>
        <dbReference type="Proteomes" id="UP000198372"/>
    </source>
</evidence>
<dbReference type="PROSITE" id="PS50181">
    <property type="entry name" value="FBOX"/>
    <property type="match status" value="1"/>
</dbReference>
<dbReference type="InterPro" id="IPR036047">
    <property type="entry name" value="F-box-like_dom_sf"/>
</dbReference>
<gene>
    <name evidence="3" type="ORF">BQ2448_8104</name>
</gene>
<feature type="compositionally biased region" description="Low complexity" evidence="1">
    <location>
        <begin position="9"/>
        <end position="22"/>
    </location>
</feature>
<evidence type="ECO:0000313" key="3">
    <source>
        <dbReference type="EMBL" id="SCV74465.1"/>
    </source>
</evidence>